<dbReference type="SUPFAM" id="SSF47473">
    <property type="entry name" value="EF-hand"/>
    <property type="match status" value="1"/>
</dbReference>
<dbReference type="Proteomes" id="UP001515480">
    <property type="component" value="Unassembled WGS sequence"/>
</dbReference>
<feature type="domain" description="EF-hand" evidence="2">
    <location>
        <begin position="396"/>
        <end position="431"/>
    </location>
</feature>
<dbReference type="PROSITE" id="PS50222">
    <property type="entry name" value="EF_HAND_2"/>
    <property type="match status" value="2"/>
</dbReference>
<gene>
    <name evidence="3" type="ORF">AB1Y20_006741</name>
</gene>
<dbReference type="GO" id="GO:0003723">
    <property type="term" value="F:RNA binding"/>
    <property type="evidence" value="ECO:0007669"/>
    <property type="project" value="TreeGrafter"/>
</dbReference>
<dbReference type="PROSITE" id="PS00018">
    <property type="entry name" value="EF_HAND_1"/>
    <property type="match status" value="1"/>
</dbReference>
<keyword evidence="4" id="KW-1185">Reference proteome</keyword>
<dbReference type="CDD" id="cd00051">
    <property type="entry name" value="EFh"/>
    <property type="match status" value="1"/>
</dbReference>
<name>A0AB34J189_PRYPA</name>
<dbReference type="AlphaFoldDB" id="A0AB34J189"/>
<dbReference type="InterPro" id="IPR018247">
    <property type="entry name" value="EF_Hand_1_Ca_BS"/>
</dbReference>
<dbReference type="GO" id="GO:0009507">
    <property type="term" value="C:chloroplast"/>
    <property type="evidence" value="ECO:0007669"/>
    <property type="project" value="GOC"/>
</dbReference>
<dbReference type="Gene3D" id="1.10.238.10">
    <property type="entry name" value="EF-hand"/>
    <property type="match status" value="1"/>
</dbReference>
<accession>A0AB34J189</accession>
<proteinExistence type="predicted"/>
<dbReference type="Pfam" id="PF13499">
    <property type="entry name" value="EF-hand_7"/>
    <property type="match status" value="1"/>
</dbReference>
<dbReference type="GO" id="GO:0035770">
    <property type="term" value="C:ribonucleoprotein granule"/>
    <property type="evidence" value="ECO:0007669"/>
    <property type="project" value="TreeGrafter"/>
</dbReference>
<evidence type="ECO:0000313" key="3">
    <source>
        <dbReference type="EMBL" id="KAL1510434.1"/>
    </source>
</evidence>
<dbReference type="InterPro" id="IPR050870">
    <property type="entry name" value="FAST_kinase"/>
</dbReference>
<dbReference type="GO" id="GO:0005759">
    <property type="term" value="C:mitochondrial matrix"/>
    <property type="evidence" value="ECO:0007669"/>
    <property type="project" value="TreeGrafter"/>
</dbReference>
<evidence type="ECO:0000259" key="2">
    <source>
        <dbReference type="PROSITE" id="PS50222"/>
    </source>
</evidence>
<dbReference type="GO" id="GO:1901259">
    <property type="term" value="P:chloroplast rRNA processing"/>
    <property type="evidence" value="ECO:0007669"/>
    <property type="project" value="TreeGrafter"/>
</dbReference>
<reference evidence="3 4" key="1">
    <citation type="journal article" date="2024" name="Science">
        <title>Giant polyketide synthase enzymes in the biosynthesis of giant marine polyether toxins.</title>
        <authorList>
            <person name="Fallon T.R."/>
            <person name="Shende V.V."/>
            <person name="Wierzbicki I.H."/>
            <person name="Pendleton A.L."/>
            <person name="Watervoot N.F."/>
            <person name="Auber R.P."/>
            <person name="Gonzalez D.J."/>
            <person name="Wisecaver J.H."/>
            <person name="Moore B.S."/>
        </authorList>
    </citation>
    <scope>NUCLEOTIDE SEQUENCE [LARGE SCALE GENOMIC DNA]</scope>
    <source>
        <strain evidence="3 4">12B1</strain>
    </source>
</reference>
<evidence type="ECO:0000313" key="4">
    <source>
        <dbReference type="Proteomes" id="UP001515480"/>
    </source>
</evidence>
<dbReference type="PANTHER" id="PTHR21228:SF40">
    <property type="entry name" value="LD45607P"/>
    <property type="match status" value="1"/>
</dbReference>
<dbReference type="InterPro" id="IPR002048">
    <property type="entry name" value="EF_hand_dom"/>
</dbReference>
<dbReference type="PANTHER" id="PTHR21228">
    <property type="entry name" value="FAST LEU-RICH DOMAIN-CONTAINING"/>
    <property type="match status" value="1"/>
</dbReference>
<organism evidence="3 4">
    <name type="scientific">Prymnesium parvum</name>
    <name type="common">Toxic golden alga</name>
    <dbReference type="NCBI Taxonomy" id="97485"/>
    <lineage>
        <taxon>Eukaryota</taxon>
        <taxon>Haptista</taxon>
        <taxon>Haptophyta</taxon>
        <taxon>Prymnesiophyceae</taxon>
        <taxon>Prymnesiales</taxon>
        <taxon>Prymnesiaceae</taxon>
        <taxon>Prymnesium</taxon>
    </lineage>
</organism>
<comment type="caution">
    <text evidence="3">The sequence shown here is derived from an EMBL/GenBank/DDBJ whole genome shotgun (WGS) entry which is preliminary data.</text>
</comment>
<protein>
    <recommendedName>
        <fullName evidence="2">EF-hand domain-containing protein</fullName>
    </recommendedName>
</protein>
<feature type="domain" description="EF-hand" evidence="2">
    <location>
        <begin position="432"/>
        <end position="464"/>
    </location>
</feature>
<evidence type="ECO:0000256" key="1">
    <source>
        <dbReference type="ARBA" id="ARBA00022837"/>
    </source>
</evidence>
<dbReference type="SMART" id="SM00054">
    <property type="entry name" value="EFh"/>
    <property type="match status" value="2"/>
</dbReference>
<keyword evidence="1" id="KW-0106">Calcium</keyword>
<dbReference type="GO" id="GO:0000963">
    <property type="term" value="P:mitochondrial RNA processing"/>
    <property type="evidence" value="ECO:0007669"/>
    <property type="project" value="TreeGrafter"/>
</dbReference>
<dbReference type="GO" id="GO:0005509">
    <property type="term" value="F:calcium ion binding"/>
    <property type="evidence" value="ECO:0007669"/>
    <property type="project" value="InterPro"/>
</dbReference>
<dbReference type="EMBL" id="JBGBPQ010000015">
    <property type="protein sequence ID" value="KAL1510434.1"/>
    <property type="molecule type" value="Genomic_DNA"/>
</dbReference>
<dbReference type="GO" id="GO:0044528">
    <property type="term" value="P:regulation of mitochondrial mRNA stability"/>
    <property type="evidence" value="ECO:0007669"/>
    <property type="project" value="TreeGrafter"/>
</dbReference>
<sequence>MLLGALLSSVPSWAPPARGAVTLDATHWPASGVVTWSRRTVVLASQQAAVIREMKQLQEVTQTDPPAMPSVPCALNQQLKRAKTTEDVLQLTSELVLDLVDMDPRHSTNIATALHQLAAMNKRRRAARDAVLRDPRFTLLVEATAKHAPDLTARDTADVLWSFATMQHLPPALLKPLLLRVSEQLDGDGFEGPHLSTTVWSLARLECKPTRLLARIEQQAIPKLIQMNTQNLANLLWGFAKLGYAPSTLLPELSAALCAPGALHSIKPVEVADLCFALGILGGKAGEHHQLMLALAANTTLDNNLERFTSRQVVILIWAIAKQGMASNLPEGLLEKWVKYVRVRHEATPLLAQDARNLERALRALGLDASWVSRSAMLNSWQDAASGSQAQSVRIYTEEELRATFDAIDTDNSGDIDLKELTIAIKQIRSDADEMTIKAMLNLADEDGNSEVSYEEFKKIMLSK</sequence>
<dbReference type="InterPro" id="IPR011992">
    <property type="entry name" value="EF-hand-dom_pair"/>
</dbReference>